<dbReference type="OrthoDB" id="9814553at2"/>
<keyword evidence="1" id="KW-0805">Transcription regulation</keyword>
<comment type="caution">
    <text evidence="5">The sequence shown here is derived from an EMBL/GenBank/DDBJ whole genome shotgun (WGS) entry which is preliminary data.</text>
</comment>
<keyword evidence="6" id="KW-1185">Reference proteome</keyword>
<dbReference type="PANTHER" id="PTHR46797">
    <property type="entry name" value="HTH-TYPE TRANSCRIPTIONAL REGULATOR"/>
    <property type="match status" value="1"/>
</dbReference>
<dbReference type="Pfam" id="PF01381">
    <property type="entry name" value="HTH_3"/>
    <property type="match status" value="1"/>
</dbReference>
<evidence type="ECO:0000313" key="5">
    <source>
        <dbReference type="EMBL" id="TWS17769.1"/>
    </source>
</evidence>
<sequence length="88" mass="9982">MSKPSPEPLSDVAREFGRRVQQRRKELGLTQEVAAERMGLHWTYLGQVERGRRNVSLHNIVRIAEGLEVDAGAMLRNLGELEDISSNR</sequence>
<name>A0A5C5R415_9ACTN</name>
<dbReference type="PANTHER" id="PTHR46797:SF23">
    <property type="entry name" value="HTH-TYPE TRANSCRIPTIONAL REGULATOR SUTR"/>
    <property type="match status" value="1"/>
</dbReference>
<proteinExistence type="predicted"/>
<dbReference type="EMBL" id="VIGW01000019">
    <property type="protein sequence ID" value="TWS17769.1"/>
    <property type="molecule type" value="Genomic_DNA"/>
</dbReference>
<reference evidence="5 6" key="1">
    <citation type="submission" date="2019-06" db="EMBL/GenBank/DDBJ databases">
        <title>Tsukamurella conjunctivitidis sp. nov., Tsukamurella assacharolytica sp. nov. and Tsukamurella sputae sp. nov. isolated from patients with conjunctivitis, bacteraemia (lymphoma) and respiratory infection (sputum) in Hong Kong.</title>
        <authorList>
            <person name="Teng J.L.L."/>
            <person name="Lee H.H."/>
            <person name="Fong J.Y.H."/>
            <person name="Fok K.M.N."/>
            <person name="Lau S.K.P."/>
            <person name="Woo P.C.Y."/>
        </authorList>
    </citation>
    <scope>NUCLEOTIDE SEQUENCE [LARGE SCALE GENOMIC DNA]</scope>
    <source>
        <strain evidence="5 6">HKU71</strain>
    </source>
</reference>
<dbReference type="CDD" id="cd00093">
    <property type="entry name" value="HTH_XRE"/>
    <property type="match status" value="1"/>
</dbReference>
<dbReference type="GO" id="GO:0003700">
    <property type="term" value="F:DNA-binding transcription factor activity"/>
    <property type="evidence" value="ECO:0007669"/>
    <property type="project" value="TreeGrafter"/>
</dbReference>
<keyword evidence="3" id="KW-0804">Transcription</keyword>
<dbReference type="Gene3D" id="1.10.260.40">
    <property type="entry name" value="lambda repressor-like DNA-binding domains"/>
    <property type="match status" value="1"/>
</dbReference>
<evidence type="ECO:0000256" key="2">
    <source>
        <dbReference type="ARBA" id="ARBA00023125"/>
    </source>
</evidence>
<evidence type="ECO:0000256" key="1">
    <source>
        <dbReference type="ARBA" id="ARBA00023015"/>
    </source>
</evidence>
<keyword evidence="2" id="KW-0238">DNA-binding</keyword>
<dbReference type="Proteomes" id="UP000317291">
    <property type="component" value="Unassembled WGS sequence"/>
</dbReference>
<evidence type="ECO:0000313" key="6">
    <source>
        <dbReference type="Proteomes" id="UP000317291"/>
    </source>
</evidence>
<dbReference type="RefSeq" id="WP_082809223.1">
    <property type="nucleotide sequence ID" value="NZ_VIGW01000019.1"/>
</dbReference>
<dbReference type="InterPro" id="IPR050807">
    <property type="entry name" value="TransReg_Diox_bact_type"/>
</dbReference>
<organism evidence="5 6">
    <name type="scientific">Tsukamurella asaccharolytica</name>
    <dbReference type="NCBI Taxonomy" id="2592067"/>
    <lineage>
        <taxon>Bacteria</taxon>
        <taxon>Bacillati</taxon>
        <taxon>Actinomycetota</taxon>
        <taxon>Actinomycetes</taxon>
        <taxon>Mycobacteriales</taxon>
        <taxon>Tsukamurellaceae</taxon>
        <taxon>Tsukamurella</taxon>
    </lineage>
</organism>
<dbReference type="GO" id="GO:0005829">
    <property type="term" value="C:cytosol"/>
    <property type="evidence" value="ECO:0007669"/>
    <property type="project" value="TreeGrafter"/>
</dbReference>
<dbReference type="PROSITE" id="PS50943">
    <property type="entry name" value="HTH_CROC1"/>
    <property type="match status" value="1"/>
</dbReference>
<dbReference type="SMART" id="SM00530">
    <property type="entry name" value="HTH_XRE"/>
    <property type="match status" value="1"/>
</dbReference>
<dbReference type="AlphaFoldDB" id="A0A5C5R415"/>
<dbReference type="InterPro" id="IPR010982">
    <property type="entry name" value="Lambda_DNA-bd_dom_sf"/>
</dbReference>
<accession>A0A5C5R415</accession>
<evidence type="ECO:0000259" key="4">
    <source>
        <dbReference type="PROSITE" id="PS50943"/>
    </source>
</evidence>
<feature type="domain" description="HTH cro/C1-type" evidence="4">
    <location>
        <begin position="20"/>
        <end position="74"/>
    </location>
</feature>
<gene>
    <name evidence="5" type="ORF">FK529_18930</name>
</gene>
<dbReference type="InterPro" id="IPR001387">
    <property type="entry name" value="Cro/C1-type_HTH"/>
</dbReference>
<dbReference type="GO" id="GO:0003677">
    <property type="term" value="F:DNA binding"/>
    <property type="evidence" value="ECO:0007669"/>
    <property type="project" value="UniProtKB-KW"/>
</dbReference>
<dbReference type="SUPFAM" id="SSF47413">
    <property type="entry name" value="lambda repressor-like DNA-binding domains"/>
    <property type="match status" value="1"/>
</dbReference>
<protein>
    <submittedName>
        <fullName evidence="5">Helix-turn-helix transcriptional regulator</fullName>
    </submittedName>
</protein>
<evidence type="ECO:0000256" key="3">
    <source>
        <dbReference type="ARBA" id="ARBA00023163"/>
    </source>
</evidence>